<reference evidence="2" key="2">
    <citation type="journal article" date="2022" name="Res Sq">
        <title>Comparative Genomics Reveals Insights into the Divergent Evolution of Astigmatic Mites and Household Pest Adaptations.</title>
        <authorList>
            <person name="Xiong Q."/>
            <person name="Wan A.T.-Y."/>
            <person name="Liu X.-Y."/>
            <person name="Fung C.S.-H."/>
            <person name="Xiao X."/>
            <person name="Malainual N."/>
            <person name="Hou J."/>
            <person name="Wang L."/>
            <person name="Wang M."/>
            <person name="Yang K."/>
            <person name="Cui Y."/>
            <person name="Leung E."/>
            <person name="Nong W."/>
            <person name="Shin S.-K."/>
            <person name="Au S."/>
            <person name="Jeong K.Y."/>
            <person name="Chew F.T."/>
            <person name="Hui J."/>
            <person name="Leung T.F."/>
            <person name="Tungtrongchitr A."/>
            <person name="Zhong N."/>
            <person name="Liu Z."/>
            <person name="Tsui S."/>
        </authorList>
    </citation>
    <scope>NUCLEOTIDE SEQUENCE</scope>
    <source>
        <strain evidence="2">Derf</strain>
        <tissue evidence="2">Whole organism</tissue>
    </source>
</reference>
<dbReference type="AlphaFoldDB" id="A0A922LDL1"/>
<comment type="caution">
    <text evidence="2">The sequence shown here is derived from an EMBL/GenBank/DDBJ whole genome shotgun (WGS) entry which is preliminary data.</text>
</comment>
<feature type="compositionally biased region" description="Basic residues" evidence="1">
    <location>
        <begin position="8"/>
        <end position="17"/>
    </location>
</feature>
<proteinExistence type="predicted"/>
<evidence type="ECO:0000256" key="1">
    <source>
        <dbReference type="SAM" id="MobiDB-lite"/>
    </source>
</evidence>
<evidence type="ECO:0000313" key="2">
    <source>
        <dbReference type="EMBL" id="KAH9529645.1"/>
    </source>
</evidence>
<gene>
    <name evidence="2" type="ORF">DERF_003517</name>
</gene>
<reference evidence="2" key="1">
    <citation type="submission" date="2013-05" db="EMBL/GenBank/DDBJ databases">
        <authorList>
            <person name="Yim A.K.Y."/>
            <person name="Chan T.F."/>
            <person name="Ji K.M."/>
            <person name="Liu X.Y."/>
            <person name="Zhou J.W."/>
            <person name="Li R.Q."/>
            <person name="Yang K.Y."/>
            <person name="Li J."/>
            <person name="Li M."/>
            <person name="Law P.T.W."/>
            <person name="Wu Y.L."/>
            <person name="Cai Z.L."/>
            <person name="Qin H."/>
            <person name="Bao Y."/>
            <person name="Leung R.K.K."/>
            <person name="Ng P.K.S."/>
            <person name="Zou J."/>
            <person name="Zhong X.J."/>
            <person name="Ran P.X."/>
            <person name="Zhong N.S."/>
            <person name="Liu Z.G."/>
            <person name="Tsui S.K.W."/>
        </authorList>
    </citation>
    <scope>NUCLEOTIDE SEQUENCE</scope>
    <source>
        <strain evidence="2">Derf</strain>
        <tissue evidence="2">Whole organism</tissue>
    </source>
</reference>
<keyword evidence="3" id="KW-1185">Reference proteome</keyword>
<name>A0A922LDL1_DERFA</name>
<feature type="region of interest" description="Disordered" evidence="1">
    <location>
        <begin position="1"/>
        <end position="38"/>
    </location>
</feature>
<sequence length="76" mass="8760">MFLEEGKKRKKNGRVPRSRSEMKHGRMDMKSLKKDHTRDTMSDLKDMVSVISHLSKIAMGGKKIVTDILAKFMSDH</sequence>
<protein>
    <submittedName>
        <fullName evidence="2">Uncharacterized protein</fullName>
    </submittedName>
</protein>
<accession>A0A922LDL1</accession>
<feature type="compositionally biased region" description="Basic and acidic residues" evidence="1">
    <location>
        <begin position="18"/>
        <end position="38"/>
    </location>
</feature>
<dbReference type="Proteomes" id="UP000790347">
    <property type="component" value="Unassembled WGS sequence"/>
</dbReference>
<organism evidence="2 3">
    <name type="scientific">Dermatophagoides farinae</name>
    <name type="common">American house dust mite</name>
    <dbReference type="NCBI Taxonomy" id="6954"/>
    <lineage>
        <taxon>Eukaryota</taxon>
        <taxon>Metazoa</taxon>
        <taxon>Ecdysozoa</taxon>
        <taxon>Arthropoda</taxon>
        <taxon>Chelicerata</taxon>
        <taxon>Arachnida</taxon>
        <taxon>Acari</taxon>
        <taxon>Acariformes</taxon>
        <taxon>Sarcoptiformes</taxon>
        <taxon>Astigmata</taxon>
        <taxon>Psoroptidia</taxon>
        <taxon>Analgoidea</taxon>
        <taxon>Pyroglyphidae</taxon>
        <taxon>Dermatophagoidinae</taxon>
        <taxon>Dermatophagoides</taxon>
    </lineage>
</organism>
<dbReference type="EMBL" id="ASGP02000001">
    <property type="protein sequence ID" value="KAH9529645.1"/>
    <property type="molecule type" value="Genomic_DNA"/>
</dbReference>
<evidence type="ECO:0000313" key="3">
    <source>
        <dbReference type="Proteomes" id="UP000790347"/>
    </source>
</evidence>